<protein>
    <submittedName>
        <fullName evidence="10">Atrial natriuretic peptide receptor 2</fullName>
    </submittedName>
</protein>
<comment type="similarity">
    <text evidence="8">Belongs to the adenylyl cyclase class-4/guanylyl cyclase family.</text>
</comment>
<dbReference type="STRING" id="158441.A0A226EKM9"/>
<dbReference type="InterPro" id="IPR001054">
    <property type="entry name" value="A/G_cyclase"/>
</dbReference>
<feature type="domain" description="Guanylate cyclase" evidence="9">
    <location>
        <begin position="1"/>
        <end position="65"/>
    </location>
</feature>
<gene>
    <name evidence="10" type="ORF">Fcan01_06924</name>
</gene>
<comment type="subcellular location">
    <subcellularLocation>
        <location evidence="1">Membrane</location>
    </subcellularLocation>
</comment>
<keyword evidence="4" id="KW-1133">Transmembrane helix</keyword>
<dbReference type="GO" id="GO:0001653">
    <property type="term" value="F:peptide receptor activity"/>
    <property type="evidence" value="ECO:0007669"/>
    <property type="project" value="TreeGrafter"/>
</dbReference>
<evidence type="ECO:0000256" key="6">
    <source>
        <dbReference type="ARBA" id="ARBA00023180"/>
    </source>
</evidence>
<comment type="caution">
    <text evidence="10">The sequence shown here is derived from an EMBL/GenBank/DDBJ whole genome shotgun (WGS) entry which is preliminary data.</text>
</comment>
<dbReference type="CDD" id="cd07302">
    <property type="entry name" value="CHD"/>
    <property type="match status" value="1"/>
</dbReference>
<evidence type="ECO:0000256" key="1">
    <source>
        <dbReference type="ARBA" id="ARBA00004370"/>
    </source>
</evidence>
<dbReference type="PANTHER" id="PTHR11920:SF335">
    <property type="entry name" value="GUANYLATE CYCLASE"/>
    <property type="match status" value="1"/>
</dbReference>
<dbReference type="AlphaFoldDB" id="A0A226EKM9"/>
<dbReference type="GO" id="GO:0004016">
    <property type="term" value="F:adenylate cyclase activity"/>
    <property type="evidence" value="ECO:0007669"/>
    <property type="project" value="TreeGrafter"/>
</dbReference>
<dbReference type="GO" id="GO:0007168">
    <property type="term" value="P:receptor guanylyl cyclase signaling pathway"/>
    <property type="evidence" value="ECO:0007669"/>
    <property type="project" value="TreeGrafter"/>
</dbReference>
<proteinExistence type="inferred from homology"/>
<dbReference type="GO" id="GO:0035556">
    <property type="term" value="P:intracellular signal transduction"/>
    <property type="evidence" value="ECO:0007669"/>
    <property type="project" value="InterPro"/>
</dbReference>
<dbReference type="OMA" id="ERGETHI"/>
<evidence type="ECO:0000256" key="3">
    <source>
        <dbReference type="ARBA" id="ARBA00022741"/>
    </source>
</evidence>
<keyword evidence="6" id="KW-0325">Glycoprotein</keyword>
<keyword evidence="11" id="KW-1185">Reference proteome</keyword>
<dbReference type="Pfam" id="PF00211">
    <property type="entry name" value="Guanylate_cyc"/>
    <property type="match status" value="1"/>
</dbReference>
<dbReference type="PANTHER" id="PTHR11920">
    <property type="entry name" value="GUANYLYL CYCLASE"/>
    <property type="match status" value="1"/>
</dbReference>
<dbReference type="Gene3D" id="3.30.70.1230">
    <property type="entry name" value="Nucleotide cyclase"/>
    <property type="match status" value="1"/>
</dbReference>
<dbReference type="GO" id="GO:0005886">
    <property type="term" value="C:plasma membrane"/>
    <property type="evidence" value="ECO:0007669"/>
    <property type="project" value="TreeGrafter"/>
</dbReference>
<keyword evidence="7 8" id="KW-0456">Lyase</keyword>
<dbReference type="Proteomes" id="UP000198287">
    <property type="component" value="Unassembled WGS sequence"/>
</dbReference>
<evidence type="ECO:0000256" key="5">
    <source>
        <dbReference type="ARBA" id="ARBA00023136"/>
    </source>
</evidence>
<dbReference type="InterPro" id="IPR018297">
    <property type="entry name" value="A/G_cyclase_CS"/>
</dbReference>
<dbReference type="GO" id="GO:0000166">
    <property type="term" value="F:nucleotide binding"/>
    <property type="evidence" value="ECO:0007669"/>
    <property type="project" value="UniProtKB-KW"/>
</dbReference>
<evidence type="ECO:0000313" key="11">
    <source>
        <dbReference type="Proteomes" id="UP000198287"/>
    </source>
</evidence>
<keyword evidence="5" id="KW-0472">Membrane</keyword>
<evidence type="ECO:0000256" key="7">
    <source>
        <dbReference type="ARBA" id="ARBA00023239"/>
    </source>
</evidence>
<reference evidence="10 11" key="1">
    <citation type="submission" date="2015-12" db="EMBL/GenBank/DDBJ databases">
        <title>The genome of Folsomia candida.</title>
        <authorList>
            <person name="Faddeeva A."/>
            <person name="Derks M.F."/>
            <person name="Anvar Y."/>
            <person name="Smit S."/>
            <person name="Van Straalen N."/>
            <person name="Roelofs D."/>
        </authorList>
    </citation>
    <scope>NUCLEOTIDE SEQUENCE [LARGE SCALE GENOMIC DNA]</scope>
    <source>
        <strain evidence="10 11">VU population</strain>
        <tissue evidence="10">Whole body</tissue>
    </source>
</reference>
<dbReference type="SUPFAM" id="SSF55073">
    <property type="entry name" value="Nucleotide cyclase"/>
    <property type="match status" value="1"/>
</dbReference>
<dbReference type="EMBL" id="LNIX01000003">
    <property type="protein sequence ID" value="OXA58009.1"/>
    <property type="molecule type" value="Genomic_DNA"/>
</dbReference>
<evidence type="ECO:0000313" key="10">
    <source>
        <dbReference type="EMBL" id="OXA58009.1"/>
    </source>
</evidence>
<evidence type="ECO:0000256" key="2">
    <source>
        <dbReference type="ARBA" id="ARBA00022692"/>
    </source>
</evidence>
<organism evidence="10 11">
    <name type="scientific">Folsomia candida</name>
    <name type="common">Springtail</name>
    <dbReference type="NCBI Taxonomy" id="158441"/>
    <lineage>
        <taxon>Eukaryota</taxon>
        <taxon>Metazoa</taxon>
        <taxon>Ecdysozoa</taxon>
        <taxon>Arthropoda</taxon>
        <taxon>Hexapoda</taxon>
        <taxon>Collembola</taxon>
        <taxon>Entomobryomorpha</taxon>
        <taxon>Isotomoidea</taxon>
        <taxon>Isotomidae</taxon>
        <taxon>Proisotominae</taxon>
        <taxon>Folsomia</taxon>
    </lineage>
</organism>
<dbReference type="PROSITE" id="PS00452">
    <property type="entry name" value="GUANYLATE_CYCLASE_1"/>
    <property type="match status" value="1"/>
</dbReference>
<dbReference type="GO" id="GO:0004383">
    <property type="term" value="F:guanylate cyclase activity"/>
    <property type="evidence" value="ECO:0007669"/>
    <property type="project" value="TreeGrafter"/>
</dbReference>
<keyword evidence="3" id="KW-0547">Nucleotide-binding</keyword>
<sequence length="129" mass="14240">MARMALQILQAVTNSSAVKMRHRPHETVKLRIGIHSGPICAGVVGLKRPRYCLFGDTVNTASRMESTGLPLKIHCSEAFATLVDACESPRFILEKRGWVDVKGKGDMLTFWLLGQVHPTPPCPSYPDPK</sequence>
<name>A0A226EKM9_FOLCA</name>
<evidence type="ECO:0000256" key="4">
    <source>
        <dbReference type="ARBA" id="ARBA00022989"/>
    </source>
</evidence>
<dbReference type="PROSITE" id="PS50125">
    <property type="entry name" value="GUANYLATE_CYCLASE_2"/>
    <property type="match status" value="1"/>
</dbReference>
<dbReference type="SMART" id="SM00044">
    <property type="entry name" value="CYCc"/>
    <property type="match status" value="1"/>
</dbReference>
<evidence type="ECO:0000256" key="8">
    <source>
        <dbReference type="RuleBase" id="RU000405"/>
    </source>
</evidence>
<keyword evidence="2" id="KW-0812">Transmembrane</keyword>
<keyword evidence="10" id="KW-0675">Receptor</keyword>
<evidence type="ECO:0000259" key="9">
    <source>
        <dbReference type="PROSITE" id="PS50125"/>
    </source>
</evidence>
<dbReference type="OrthoDB" id="1890790at2759"/>
<dbReference type="InterPro" id="IPR029787">
    <property type="entry name" value="Nucleotide_cyclase"/>
</dbReference>
<dbReference type="InterPro" id="IPR050401">
    <property type="entry name" value="Cyclic_nucleotide_synthase"/>
</dbReference>
<accession>A0A226EKM9</accession>